<dbReference type="PROSITE" id="PS00107">
    <property type="entry name" value="PROTEIN_KINASE_ATP"/>
    <property type="match status" value="1"/>
</dbReference>
<dbReference type="AlphaFoldDB" id="A0A344L161"/>
<keyword evidence="3" id="KW-0418">Kinase</keyword>
<dbReference type="GO" id="GO:0004674">
    <property type="term" value="F:protein serine/threonine kinase activity"/>
    <property type="evidence" value="ECO:0007669"/>
    <property type="project" value="TreeGrafter"/>
</dbReference>
<feature type="binding site" evidence="5">
    <location>
        <position position="47"/>
    </location>
    <ligand>
        <name>ATP</name>
        <dbReference type="ChEBI" id="CHEBI:30616"/>
    </ligand>
</feature>
<feature type="compositionally biased region" description="Low complexity" evidence="6">
    <location>
        <begin position="359"/>
        <end position="395"/>
    </location>
</feature>
<evidence type="ECO:0000259" key="7">
    <source>
        <dbReference type="PROSITE" id="PS50011"/>
    </source>
</evidence>
<keyword evidence="2 5" id="KW-0547">Nucleotide-binding</keyword>
<dbReference type="CDD" id="cd14014">
    <property type="entry name" value="STKc_PknB_like"/>
    <property type="match status" value="1"/>
</dbReference>
<proteinExistence type="predicted"/>
<dbReference type="InterPro" id="IPR017441">
    <property type="entry name" value="Protein_kinase_ATP_BS"/>
</dbReference>
<dbReference type="SUPFAM" id="SSF56112">
    <property type="entry name" value="Protein kinase-like (PK-like)"/>
    <property type="match status" value="1"/>
</dbReference>
<gene>
    <name evidence="8" type="ORF">A4R43_03975</name>
</gene>
<evidence type="ECO:0000256" key="1">
    <source>
        <dbReference type="ARBA" id="ARBA00022679"/>
    </source>
</evidence>
<dbReference type="EMBL" id="CP015163">
    <property type="protein sequence ID" value="AXB41785.1"/>
    <property type="molecule type" value="Genomic_DNA"/>
</dbReference>
<feature type="compositionally biased region" description="Basic and acidic residues" evidence="6">
    <location>
        <begin position="300"/>
        <end position="321"/>
    </location>
</feature>
<dbReference type="PANTHER" id="PTHR43289">
    <property type="entry name" value="MITOGEN-ACTIVATED PROTEIN KINASE KINASE KINASE 20-RELATED"/>
    <property type="match status" value="1"/>
</dbReference>
<dbReference type="InterPro" id="IPR000719">
    <property type="entry name" value="Prot_kinase_dom"/>
</dbReference>
<dbReference type="InterPro" id="IPR008266">
    <property type="entry name" value="Tyr_kinase_AS"/>
</dbReference>
<evidence type="ECO:0000256" key="2">
    <source>
        <dbReference type="ARBA" id="ARBA00022741"/>
    </source>
</evidence>
<dbReference type="PROSITE" id="PS00109">
    <property type="entry name" value="PROTEIN_KINASE_TYR"/>
    <property type="match status" value="1"/>
</dbReference>
<feature type="region of interest" description="Disordered" evidence="6">
    <location>
        <begin position="298"/>
        <end position="323"/>
    </location>
</feature>
<keyword evidence="1" id="KW-0808">Transferase</keyword>
<dbReference type="Pfam" id="PF00069">
    <property type="entry name" value="Pkinase"/>
    <property type="match status" value="1"/>
</dbReference>
<organism evidence="8 9">
    <name type="scientific">Amycolatopsis albispora</name>
    <dbReference type="NCBI Taxonomy" id="1804986"/>
    <lineage>
        <taxon>Bacteria</taxon>
        <taxon>Bacillati</taxon>
        <taxon>Actinomycetota</taxon>
        <taxon>Actinomycetes</taxon>
        <taxon>Pseudonocardiales</taxon>
        <taxon>Pseudonocardiaceae</taxon>
        <taxon>Amycolatopsis</taxon>
    </lineage>
</organism>
<evidence type="ECO:0000313" key="8">
    <source>
        <dbReference type="EMBL" id="AXB41785.1"/>
    </source>
</evidence>
<evidence type="ECO:0000256" key="3">
    <source>
        <dbReference type="ARBA" id="ARBA00022777"/>
    </source>
</evidence>
<dbReference type="PANTHER" id="PTHR43289:SF34">
    <property type="entry name" value="SERINE_THREONINE-PROTEIN KINASE YBDM-RELATED"/>
    <property type="match status" value="1"/>
</dbReference>
<feature type="region of interest" description="Disordered" evidence="6">
    <location>
        <begin position="359"/>
        <end position="404"/>
    </location>
</feature>
<sequence length="497" mass="53319">MAGRFKPLTPEDPREVGGYRLRARLGVGGMGRVYLAFSPGGRALAIKVVRTEHAEDEEFRRRFRQEIASAQRVQGIYTAQVIDADAEADVPWLATAYVPGPSLREAVADHGPLPPETVSRLLAGVAEGLAAVHACDIVHRDLTPANVLLAEDGPRVIDFGIAHAAAATSLTRTGMSIGTPAFMSPEQVRGQAVTAATDVFALGHLAVFAATGRPAFGEGNRDALFYRVLSEDPDLTGCPEAIRPIVARCLAKEPGDRPSLEEVMAEAGEHADLKLSGDWLPDSVTEVFKRFDTALYTVHEGQKEPKPRKPPKPPEQKEKRSVPVGGLLGAATLVAILVIGSIGPDKVLNAADEFFASAKSTSTTTKRATTTKKTTTTTRTPVRRATTERTTTTTRTTDRKSKQEACSAAERAFDKLENTTISSDRQENAAAYRRLSRDLAEAGDGASDSTVRSKLSRLSSGYSTAADYLYDDRPGAFSTLAADLDSDADELRDLCRG</sequence>
<dbReference type="Gene3D" id="1.10.510.10">
    <property type="entry name" value="Transferase(Phosphotransferase) domain 1"/>
    <property type="match status" value="1"/>
</dbReference>
<dbReference type="KEGG" id="aab:A4R43_03975"/>
<keyword evidence="9" id="KW-1185">Reference proteome</keyword>
<accession>A0A344L161</accession>
<name>A0A344L161_9PSEU</name>
<evidence type="ECO:0000256" key="4">
    <source>
        <dbReference type="ARBA" id="ARBA00022840"/>
    </source>
</evidence>
<evidence type="ECO:0000313" key="9">
    <source>
        <dbReference type="Proteomes" id="UP000250434"/>
    </source>
</evidence>
<keyword evidence="4 5" id="KW-0067">ATP-binding</keyword>
<evidence type="ECO:0000256" key="6">
    <source>
        <dbReference type="SAM" id="MobiDB-lite"/>
    </source>
</evidence>
<protein>
    <recommendedName>
        <fullName evidence="7">Protein kinase domain-containing protein</fullName>
    </recommendedName>
</protein>
<dbReference type="Gene3D" id="3.30.200.20">
    <property type="entry name" value="Phosphorylase Kinase, domain 1"/>
    <property type="match status" value="1"/>
</dbReference>
<reference evidence="8 9" key="1">
    <citation type="submission" date="2016-04" db="EMBL/GenBank/DDBJ databases">
        <title>Complete genome sequence and analysis of deep-sea sediment isolate, Amycolatopsis sp. WP1.</title>
        <authorList>
            <person name="Wang H."/>
            <person name="Chen S."/>
            <person name="Wu Q."/>
        </authorList>
    </citation>
    <scope>NUCLEOTIDE SEQUENCE [LARGE SCALE GENOMIC DNA]</scope>
    <source>
        <strain evidence="8 9">WP1</strain>
    </source>
</reference>
<feature type="domain" description="Protein kinase" evidence="7">
    <location>
        <begin position="19"/>
        <end position="273"/>
    </location>
</feature>
<dbReference type="Proteomes" id="UP000250434">
    <property type="component" value="Chromosome"/>
</dbReference>
<dbReference type="PROSITE" id="PS50011">
    <property type="entry name" value="PROTEIN_KINASE_DOM"/>
    <property type="match status" value="1"/>
</dbReference>
<dbReference type="InterPro" id="IPR011009">
    <property type="entry name" value="Kinase-like_dom_sf"/>
</dbReference>
<dbReference type="RefSeq" id="WP_205215238.1">
    <property type="nucleotide sequence ID" value="NZ_CP015163.1"/>
</dbReference>
<dbReference type="GO" id="GO:0005524">
    <property type="term" value="F:ATP binding"/>
    <property type="evidence" value="ECO:0007669"/>
    <property type="project" value="UniProtKB-UniRule"/>
</dbReference>
<evidence type="ECO:0000256" key="5">
    <source>
        <dbReference type="PROSITE-ProRule" id="PRU10141"/>
    </source>
</evidence>